<organism evidence="7 8">
    <name type="scientific">Pseudoxanthomonas taiwanensis J19</name>
    <dbReference type="NCBI Taxonomy" id="935569"/>
    <lineage>
        <taxon>Bacteria</taxon>
        <taxon>Pseudomonadati</taxon>
        <taxon>Pseudomonadota</taxon>
        <taxon>Gammaproteobacteria</taxon>
        <taxon>Lysobacterales</taxon>
        <taxon>Lysobacteraceae</taxon>
        <taxon>Pseudoxanthomonas</taxon>
    </lineage>
</organism>
<evidence type="ECO:0000256" key="5">
    <source>
        <dbReference type="HAMAP-Rule" id="MF_00209"/>
    </source>
</evidence>
<evidence type="ECO:0000256" key="6">
    <source>
        <dbReference type="SAM" id="SignalP"/>
    </source>
</evidence>
<sequence length="207" mass="21825">MSPAGRHASAGLLALLLAACLAPVAVAGGPAVRHPLHVDQPAKAPEEVLLAVEIPAGSATKYEINDEGLVEVDRFLSMPVAYPANYGSIPRSLAGDGDPLDALVLTRQPLHPGTLVRFRPVAVLRMRDRGEEDAKIVGVPVDAVDPAFAPIRDLGDLAPMERERIEAFFRVYKQLPAGADTVELAGWGDAGEARATVAAALARYLAK</sequence>
<dbReference type="GO" id="GO:0004427">
    <property type="term" value="F:inorganic diphosphate phosphatase activity"/>
    <property type="evidence" value="ECO:0007669"/>
    <property type="project" value="UniProtKB-UniRule"/>
</dbReference>
<evidence type="ECO:0000313" key="7">
    <source>
        <dbReference type="EMBL" id="TWH04290.1"/>
    </source>
</evidence>
<dbReference type="InterPro" id="IPR008162">
    <property type="entry name" value="Pyrophosphatase"/>
</dbReference>
<keyword evidence="2 5" id="KW-0479">Metal-binding</keyword>
<feature type="binding site" evidence="5">
    <location>
        <position position="86"/>
    </location>
    <ligand>
        <name>substrate</name>
    </ligand>
</feature>
<name>A0A562D406_9GAMM</name>
<feature type="binding site" evidence="5">
    <location>
        <position position="74"/>
    </location>
    <ligand>
        <name>substrate</name>
    </ligand>
</feature>
<dbReference type="GO" id="GO:0006796">
    <property type="term" value="P:phosphate-containing compound metabolic process"/>
    <property type="evidence" value="ECO:0007669"/>
    <property type="project" value="InterPro"/>
</dbReference>
<keyword evidence="6" id="KW-0732">Signal</keyword>
<dbReference type="Proteomes" id="UP000321583">
    <property type="component" value="Unassembled WGS sequence"/>
</dbReference>
<comment type="cofactor">
    <cofactor evidence="1 5">
        <name>Mg(2+)</name>
        <dbReference type="ChEBI" id="CHEBI:18420"/>
    </cofactor>
</comment>
<dbReference type="HAMAP" id="MF_00209">
    <property type="entry name" value="Inorganic_PPase"/>
    <property type="match status" value="1"/>
</dbReference>
<feature type="chain" id="PRO_5021781084" description="Inorganic pyrophosphatase" evidence="6">
    <location>
        <begin position="28"/>
        <end position="207"/>
    </location>
</feature>
<dbReference type="Pfam" id="PF00719">
    <property type="entry name" value="Pyrophosphatase"/>
    <property type="match status" value="1"/>
</dbReference>
<dbReference type="OrthoDB" id="5187599at2"/>
<feature type="signal peptide" evidence="6">
    <location>
        <begin position="1"/>
        <end position="27"/>
    </location>
</feature>
<protein>
    <recommendedName>
        <fullName evidence="5">Inorganic pyrophosphatase</fullName>
        <ecNumber evidence="5">3.6.1.1</ecNumber>
    </recommendedName>
    <alternativeName>
        <fullName evidence="5">Pyrophosphate phospho-hydrolase</fullName>
        <shortName evidence="5">PPase</shortName>
    </alternativeName>
</protein>
<feature type="binding site" evidence="5">
    <location>
        <position position="101"/>
    </location>
    <ligand>
        <name>Mg(2+)</name>
        <dbReference type="ChEBI" id="CHEBI:18420"/>
        <label>2</label>
    </ligand>
</feature>
<comment type="similarity">
    <text evidence="5">Belongs to the PPase family.</text>
</comment>
<feature type="binding site" evidence="5">
    <location>
        <position position="61"/>
    </location>
    <ligand>
        <name>substrate</name>
    </ligand>
</feature>
<comment type="catalytic activity">
    <reaction evidence="5">
        <text>diphosphate + H2O = 2 phosphate + H(+)</text>
        <dbReference type="Rhea" id="RHEA:24576"/>
        <dbReference type="ChEBI" id="CHEBI:15377"/>
        <dbReference type="ChEBI" id="CHEBI:15378"/>
        <dbReference type="ChEBI" id="CHEBI:33019"/>
        <dbReference type="ChEBI" id="CHEBI:43474"/>
        <dbReference type="EC" id="3.6.1.1"/>
    </reaction>
</comment>
<evidence type="ECO:0000256" key="2">
    <source>
        <dbReference type="ARBA" id="ARBA00022723"/>
    </source>
</evidence>
<gene>
    <name evidence="5" type="primary">ppa</name>
    <name evidence="7" type="ORF">L613_007000000100</name>
</gene>
<keyword evidence="8" id="KW-1185">Reference proteome</keyword>
<keyword evidence="4 5" id="KW-0460">Magnesium</keyword>
<dbReference type="Gene3D" id="3.90.80.10">
    <property type="entry name" value="Inorganic pyrophosphatase"/>
    <property type="match status" value="1"/>
</dbReference>
<dbReference type="AlphaFoldDB" id="A0A562D406"/>
<evidence type="ECO:0000313" key="8">
    <source>
        <dbReference type="Proteomes" id="UP000321583"/>
    </source>
</evidence>
<dbReference type="RefSeq" id="WP_019398390.1">
    <property type="nucleotide sequence ID" value="NZ_VLJS01000103.1"/>
</dbReference>
<dbReference type="SUPFAM" id="SSF50324">
    <property type="entry name" value="Inorganic pyrophosphatase"/>
    <property type="match status" value="1"/>
</dbReference>
<dbReference type="CDD" id="cd00412">
    <property type="entry name" value="pyrophosphatase"/>
    <property type="match status" value="1"/>
</dbReference>
<feature type="binding site" evidence="5">
    <location>
        <position position="172"/>
    </location>
    <ligand>
        <name>substrate</name>
    </ligand>
</feature>
<dbReference type="EC" id="3.6.1.1" evidence="5"/>
<dbReference type="PROSITE" id="PS51257">
    <property type="entry name" value="PROKAR_LIPOPROTEIN"/>
    <property type="match status" value="1"/>
</dbReference>
<evidence type="ECO:0000256" key="4">
    <source>
        <dbReference type="ARBA" id="ARBA00022842"/>
    </source>
</evidence>
<comment type="function">
    <text evidence="5">Catalyzes the hydrolysis of inorganic pyrophosphate (PPi) forming two phosphate ions.</text>
</comment>
<keyword evidence="3 5" id="KW-0378">Hydrolase</keyword>
<dbReference type="GO" id="GO:0000287">
    <property type="term" value="F:magnesium ion binding"/>
    <property type="evidence" value="ECO:0007669"/>
    <property type="project" value="UniProtKB-UniRule"/>
</dbReference>
<evidence type="ECO:0000256" key="1">
    <source>
        <dbReference type="ARBA" id="ARBA00001946"/>
    </source>
</evidence>
<dbReference type="PROSITE" id="PS00387">
    <property type="entry name" value="PPASE"/>
    <property type="match status" value="1"/>
</dbReference>
<comment type="caution">
    <text evidence="7">The sequence shown here is derived from an EMBL/GenBank/DDBJ whole genome shotgun (WGS) entry which is preliminary data.</text>
</comment>
<keyword evidence="5" id="KW-0963">Cytoplasm</keyword>
<dbReference type="PANTHER" id="PTHR10286">
    <property type="entry name" value="INORGANIC PYROPHOSPHATASE"/>
    <property type="match status" value="1"/>
</dbReference>
<dbReference type="EMBL" id="VLJS01000103">
    <property type="protein sequence ID" value="TWH04290.1"/>
    <property type="molecule type" value="Genomic_DNA"/>
</dbReference>
<dbReference type="InterPro" id="IPR036649">
    <property type="entry name" value="Pyrophosphatase_sf"/>
</dbReference>
<comment type="subunit">
    <text evidence="5">Homohexamer.</text>
</comment>
<feature type="binding site" evidence="5">
    <location>
        <position position="96"/>
    </location>
    <ligand>
        <name>Mg(2+)</name>
        <dbReference type="ChEBI" id="CHEBI:18420"/>
        <label>1</label>
    </ligand>
</feature>
<proteinExistence type="inferred from homology"/>
<dbReference type="GO" id="GO:0005737">
    <property type="term" value="C:cytoplasm"/>
    <property type="evidence" value="ECO:0007669"/>
    <property type="project" value="UniProtKB-SubCell"/>
</dbReference>
<reference evidence="7 8" key="1">
    <citation type="submission" date="2019-07" db="EMBL/GenBank/DDBJ databases">
        <title>Genome sequencing of lignin-degrading bacterial isolates.</title>
        <authorList>
            <person name="Gladden J."/>
        </authorList>
    </citation>
    <scope>NUCLEOTIDE SEQUENCE [LARGE SCALE GENOMIC DNA]</scope>
    <source>
        <strain evidence="7 8">J19</strain>
    </source>
</reference>
<accession>A0A562D406</accession>
<feature type="binding site" evidence="5">
    <location>
        <position position="133"/>
    </location>
    <ligand>
        <name>Mg(2+)</name>
        <dbReference type="ChEBI" id="CHEBI:18420"/>
        <label>1</label>
    </ligand>
</feature>
<feature type="binding site" evidence="5">
    <location>
        <position position="101"/>
    </location>
    <ligand>
        <name>Mg(2+)</name>
        <dbReference type="ChEBI" id="CHEBI:18420"/>
        <label>1</label>
    </ligand>
</feature>
<evidence type="ECO:0000256" key="3">
    <source>
        <dbReference type="ARBA" id="ARBA00022801"/>
    </source>
</evidence>
<comment type="subcellular location">
    <subcellularLocation>
        <location evidence="5">Cytoplasm</location>
    </subcellularLocation>
</comment>